<dbReference type="Pfam" id="PF12796">
    <property type="entry name" value="Ank_2"/>
    <property type="match status" value="1"/>
</dbReference>
<accession>A0A1R2B407</accession>
<dbReference type="InterPro" id="IPR002110">
    <property type="entry name" value="Ankyrin_rpt"/>
</dbReference>
<dbReference type="EMBL" id="MPUH01000999">
    <property type="protein sequence ID" value="OMJ71340.1"/>
    <property type="molecule type" value="Genomic_DNA"/>
</dbReference>
<sequence length="179" mass="20478">MGKTTSKPKGFNAEFMQAIQVGDKDKVARYAEIWPYLPRKPVNDNLWTPLILACVSEQDGIVKMLVERYQVDLNEQDYNGLTALIHCSYQKSRGHNLIAQYLCSKGADLTIKTNSGITAEAMASLNNNSMLLEILEYEAKYGKWARHPFNTRKKLLWIYPQSKFIALPMPIIKEICLFM</sequence>
<dbReference type="SMART" id="SM00248">
    <property type="entry name" value="ANK"/>
    <property type="match status" value="2"/>
</dbReference>
<keyword evidence="4" id="KW-1185">Reference proteome</keyword>
<reference evidence="3 4" key="1">
    <citation type="submission" date="2016-11" db="EMBL/GenBank/DDBJ databases">
        <title>The macronuclear genome of Stentor coeruleus: a giant cell with tiny introns.</title>
        <authorList>
            <person name="Slabodnick M."/>
            <person name="Ruby J.G."/>
            <person name="Reiff S.B."/>
            <person name="Swart E.C."/>
            <person name="Gosai S."/>
            <person name="Prabakaran S."/>
            <person name="Witkowska E."/>
            <person name="Larue G.E."/>
            <person name="Fisher S."/>
            <person name="Freeman R.M."/>
            <person name="Gunawardena J."/>
            <person name="Chu W."/>
            <person name="Stover N.A."/>
            <person name="Gregory B.D."/>
            <person name="Nowacki M."/>
            <person name="Derisi J."/>
            <person name="Roy S.W."/>
            <person name="Marshall W.F."/>
            <person name="Sood P."/>
        </authorList>
    </citation>
    <scope>NUCLEOTIDE SEQUENCE [LARGE SCALE GENOMIC DNA]</scope>
    <source>
        <strain evidence="3">WM001</strain>
    </source>
</reference>
<dbReference type="AlphaFoldDB" id="A0A1R2B407"/>
<dbReference type="Proteomes" id="UP000187209">
    <property type="component" value="Unassembled WGS sequence"/>
</dbReference>
<comment type="caution">
    <text evidence="3">The sequence shown here is derived from an EMBL/GenBank/DDBJ whole genome shotgun (WGS) entry which is preliminary data.</text>
</comment>
<name>A0A1R2B407_9CILI</name>
<dbReference type="InterPro" id="IPR036770">
    <property type="entry name" value="Ankyrin_rpt-contain_sf"/>
</dbReference>
<organism evidence="3 4">
    <name type="scientific">Stentor coeruleus</name>
    <dbReference type="NCBI Taxonomy" id="5963"/>
    <lineage>
        <taxon>Eukaryota</taxon>
        <taxon>Sar</taxon>
        <taxon>Alveolata</taxon>
        <taxon>Ciliophora</taxon>
        <taxon>Postciliodesmatophora</taxon>
        <taxon>Heterotrichea</taxon>
        <taxon>Heterotrichida</taxon>
        <taxon>Stentoridae</taxon>
        <taxon>Stentor</taxon>
    </lineage>
</organism>
<evidence type="ECO:0000313" key="3">
    <source>
        <dbReference type="EMBL" id="OMJ71340.1"/>
    </source>
</evidence>
<evidence type="ECO:0000256" key="2">
    <source>
        <dbReference type="ARBA" id="ARBA00023043"/>
    </source>
</evidence>
<dbReference type="PANTHER" id="PTHR24173:SF74">
    <property type="entry name" value="ANKYRIN REPEAT DOMAIN-CONTAINING PROTEIN 16"/>
    <property type="match status" value="1"/>
</dbReference>
<dbReference type="Gene3D" id="1.25.40.20">
    <property type="entry name" value="Ankyrin repeat-containing domain"/>
    <property type="match status" value="1"/>
</dbReference>
<proteinExistence type="predicted"/>
<keyword evidence="1" id="KW-0677">Repeat</keyword>
<evidence type="ECO:0000256" key="1">
    <source>
        <dbReference type="ARBA" id="ARBA00022737"/>
    </source>
</evidence>
<dbReference type="SUPFAM" id="SSF48403">
    <property type="entry name" value="Ankyrin repeat"/>
    <property type="match status" value="1"/>
</dbReference>
<dbReference type="PANTHER" id="PTHR24173">
    <property type="entry name" value="ANKYRIN REPEAT CONTAINING"/>
    <property type="match status" value="1"/>
</dbReference>
<evidence type="ECO:0000313" key="4">
    <source>
        <dbReference type="Proteomes" id="UP000187209"/>
    </source>
</evidence>
<dbReference type="OrthoDB" id="10266001at2759"/>
<protein>
    <submittedName>
        <fullName evidence="3">Uncharacterized protein</fullName>
    </submittedName>
</protein>
<keyword evidence="2" id="KW-0040">ANK repeat</keyword>
<gene>
    <name evidence="3" type="ORF">SteCoe_30468</name>
</gene>